<dbReference type="InterPro" id="IPR009187">
    <property type="entry name" value="Prok_Ku"/>
</dbReference>
<dbReference type="HOGENOM" id="CLU_048975_1_0_2"/>
<dbReference type="GO" id="GO:0003690">
    <property type="term" value="F:double-stranded DNA binding"/>
    <property type="evidence" value="ECO:0007669"/>
    <property type="project" value="UniProtKB-UniRule"/>
</dbReference>
<dbReference type="GO" id="GO:0006303">
    <property type="term" value="P:double-strand break repair via nonhomologous end joining"/>
    <property type="evidence" value="ECO:0007669"/>
    <property type="project" value="UniProtKB-UniRule"/>
</dbReference>
<dbReference type="Pfam" id="PF02735">
    <property type="entry name" value="Ku"/>
    <property type="match status" value="1"/>
</dbReference>
<dbReference type="eggNOG" id="arCOG10146">
    <property type="taxonomic scope" value="Archaea"/>
</dbReference>
<keyword evidence="3" id="KW-0175">Coiled coil</keyword>
<reference evidence="5 6" key="1">
    <citation type="journal article" date="2013" name="Genome Announc.">
        <title>Complete Genome Sequence of the Thermophilic and Facultatively Chemolithoautotrophic Sulfate Reducer Archaeoglobus sulfaticallidus Strain PM70-1T.</title>
        <authorList>
            <person name="Stokke R."/>
            <person name="Hocking W.P."/>
            <person name="Steinsbu B.O."/>
            <person name="Steen I.H."/>
        </authorList>
    </citation>
    <scope>NUCLEOTIDE SEQUENCE [LARGE SCALE GENOMIC DNA]</scope>
    <source>
        <strain evidence="5">PM70-1</strain>
    </source>
</reference>
<dbReference type="PIRSF" id="PIRSF006493">
    <property type="entry name" value="Prok_Ku"/>
    <property type="match status" value="1"/>
</dbReference>
<dbReference type="Proteomes" id="UP000013307">
    <property type="component" value="Chromosome"/>
</dbReference>
<evidence type="ECO:0000313" key="6">
    <source>
        <dbReference type="Proteomes" id="UP000013307"/>
    </source>
</evidence>
<dbReference type="STRING" id="387631.Asulf_01567"/>
<evidence type="ECO:0000259" key="4">
    <source>
        <dbReference type="SMART" id="SM00559"/>
    </source>
</evidence>
<feature type="domain" description="Ku" evidence="4">
    <location>
        <begin position="52"/>
        <end position="180"/>
    </location>
</feature>
<feature type="coiled-coil region" evidence="3">
    <location>
        <begin position="205"/>
        <end position="248"/>
    </location>
</feature>
<dbReference type="EMBL" id="CP005290">
    <property type="protein sequence ID" value="AGK61544.1"/>
    <property type="molecule type" value="Genomic_DNA"/>
</dbReference>
<evidence type="ECO:0000256" key="1">
    <source>
        <dbReference type="ARBA" id="ARBA00023125"/>
    </source>
</evidence>
<dbReference type="GeneID" id="15393202"/>
<dbReference type="GO" id="GO:0006310">
    <property type="term" value="P:DNA recombination"/>
    <property type="evidence" value="ECO:0007669"/>
    <property type="project" value="UniProtKB-KW"/>
</dbReference>
<dbReference type="HAMAP" id="MF_01875">
    <property type="entry name" value="Prokaryotic_Ku"/>
    <property type="match status" value="1"/>
</dbReference>
<dbReference type="PANTHER" id="PTHR41251">
    <property type="entry name" value="NON-HOMOLOGOUS END JOINING PROTEIN KU"/>
    <property type="match status" value="1"/>
</dbReference>
<evidence type="ECO:0000256" key="2">
    <source>
        <dbReference type="HAMAP-Rule" id="MF_01875"/>
    </source>
</evidence>
<proteinExistence type="inferred from homology"/>
<dbReference type="CDD" id="cd00789">
    <property type="entry name" value="KU_like"/>
    <property type="match status" value="1"/>
</dbReference>
<evidence type="ECO:0000256" key="3">
    <source>
        <dbReference type="SAM" id="Coils"/>
    </source>
</evidence>
<comment type="similarity">
    <text evidence="2">Belongs to the prokaryotic Ku family.</text>
</comment>
<dbReference type="NCBIfam" id="TIGR02772">
    <property type="entry name" value="Ku_bact"/>
    <property type="match status" value="1"/>
</dbReference>
<comment type="function">
    <text evidence="2">With LigD forms a non-homologous end joining (NHEJ) DNA repair enzyme, which repairs dsDNA breaks with reduced fidelity. Binds linear dsDNA with 5'- and 3'- overhangs but not closed circular dsDNA nor ssDNA. Recruits and stimulates the ligase activity of LigD.</text>
</comment>
<keyword evidence="2" id="KW-0234">DNA repair</keyword>
<evidence type="ECO:0000313" key="5">
    <source>
        <dbReference type="EMBL" id="AGK61544.1"/>
    </source>
</evidence>
<dbReference type="RefSeq" id="WP_015591142.1">
    <property type="nucleotide sequence ID" value="NC_021169.1"/>
</dbReference>
<dbReference type="InterPro" id="IPR016194">
    <property type="entry name" value="SPOC-like_C_dom_sf"/>
</dbReference>
<dbReference type="InterPro" id="IPR006164">
    <property type="entry name" value="DNA_bd_Ku70/Ku80"/>
</dbReference>
<dbReference type="OrthoDB" id="147616at2157"/>
<gene>
    <name evidence="2" type="primary">ku</name>
    <name evidence="5" type="ORF">Asulf_01567</name>
</gene>
<dbReference type="KEGG" id="ast:Asulf_01567"/>
<dbReference type="PANTHER" id="PTHR41251:SF1">
    <property type="entry name" value="NON-HOMOLOGOUS END JOINING PROTEIN KU"/>
    <property type="match status" value="1"/>
</dbReference>
<name>N0BD65_9EURY</name>
<protein>
    <recommendedName>
        <fullName evidence="2">Non-homologous end joining protein Ku</fullName>
    </recommendedName>
</protein>
<dbReference type="SMART" id="SM00559">
    <property type="entry name" value="Ku78"/>
    <property type="match status" value="1"/>
</dbReference>
<dbReference type="SUPFAM" id="SSF100939">
    <property type="entry name" value="SPOC domain-like"/>
    <property type="match status" value="1"/>
</dbReference>
<accession>N0BD65</accession>
<keyword evidence="2" id="KW-0233">DNA recombination</keyword>
<dbReference type="Gene3D" id="2.40.290.10">
    <property type="match status" value="1"/>
</dbReference>
<keyword evidence="1 2" id="KW-0238">DNA-binding</keyword>
<organism evidence="5 6">
    <name type="scientific">Archaeoglobus sulfaticallidus PM70-1</name>
    <dbReference type="NCBI Taxonomy" id="387631"/>
    <lineage>
        <taxon>Archaea</taxon>
        <taxon>Methanobacteriati</taxon>
        <taxon>Methanobacteriota</taxon>
        <taxon>Archaeoglobi</taxon>
        <taxon>Archaeoglobales</taxon>
        <taxon>Archaeoglobaceae</taxon>
        <taxon>Archaeoglobus</taxon>
    </lineage>
</organism>
<keyword evidence="6" id="KW-1185">Reference proteome</keyword>
<keyword evidence="2" id="KW-0227">DNA damage</keyword>
<sequence length="254" mass="29434">MKAVWKGSISFGLVNVPIKLYTSTLPKDVEFKLLHREDGGRVRYKRVCEKCGKELGKNDIVKGYEISKDEYVLLTDEDFEKIPLKTTKTIQIRQFFSPEELGVVFYNGFYYISPEKGSERAYYLLRRAMEETNSIGIGKVTMRNKENLVAVRPYDGGLILVQLHFLEEIRNPMEVPFWGKEEDITEEEIELAKKLILAMKKPLRIEEFVDEYKNALLELINAKIEGREVKVSEELEEVKSLIEALKESLEVIES</sequence>
<dbReference type="AlphaFoldDB" id="N0BD65"/>
<comment type="subunit">
    <text evidence="2">Homodimer. Interacts with LigD.</text>
</comment>